<feature type="compositionally biased region" description="Low complexity" evidence="2">
    <location>
        <begin position="314"/>
        <end position="327"/>
    </location>
</feature>
<dbReference type="STRING" id="7266.A0A3B0JE37"/>
<feature type="compositionally biased region" description="Low complexity" evidence="2">
    <location>
        <begin position="926"/>
        <end position="954"/>
    </location>
</feature>
<feature type="compositionally biased region" description="Low complexity" evidence="2">
    <location>
        <begin position="435"/>
        <end position="446"/>
    </location>
</feature>
<feature type="region of interest" description="Disordered" evidence="2">
    <location>
        <begin position="628"/>
        <end position="705"/>
    </location>
</feature>
<feature type="coiled-coil region" evidence="1">
    <location>
        <begin position="7"/>
        <end position="48"/>
    </location>
</feature>
<keyword evidence="1" id="KW-0175">Coiled coil</keyword>
<feature type="compositionally biased region" description="Low complexity" evidence="2">
    <location>
        <begin position="811"/>
        <end position="838"/>
    </location>
</feature>
<feature type="compositionally biased region" description="Low complexity" evidence="2">
    <location>
        <begin position="720"/>
        <end position="729"/>
    </location>
</feature>
<feature type="compositionally biased region" description="Low complexity" evidence="2">
    <location>
        <begin position="266"/>
        <end position="277"/>
    </location>
</feature>
<keyword evidence="4" id="KW-1185">Reference proteome</keyword>
<feature type="region of interest" description="Disordered" evidence="2">
    <location>
        <begin position="543"/>
        <end position="575"/>
    </location>
</feature>
<dbReference type="InterPro" id="IPR037856">
    <property type="entry name" value="Sdc1/DPY30"/>
</dbReference>
<reference evidence="4" key="1">
    <citation type="submission" date="2018-01" db="EMBL/GenBank/DDBJ databases">
        <authorList>
            <person name="Alioto T."/>
            <person name="Alioto T."/>
        </authorList>
    </citation>
    <scope>NUCLEOTIDE SEQUENCE [LARGE SCALE GENOMIC DNA]</scope>
</reference>
<feature type="compositionally biased region" description="Polar residues" evidence="2">
    <location>
        <begin position="466"/>
        <end position="476"/>
    </location>
</feature>
<feature type="compositionally biased region" description="Polar residues" evidence="2">
    <location>
        <begin position="986"/>
        <end position="995"/>
    </location>
</feature>
<dbReference type="PANTHER" id="PTHR23356:SF16">
    <property type="entry name" value="DPY30 DOMAIN CONTAINING 2"/>
    <property type="match status" value="1"/>
</dbReference>
<sequence length="995" mass="104738">MFPQAELENYKLQVELLQEKLQRSEDNRQQLEHKLDKILQKRSDLDKSVRHKSRQKYQEFLEEQTIRNERNKQLVHMLERIDEQTVAMSQRSERLKMMKLQYQMYFAKLVQNQTLRCIQQQTGQAAGGAGVAAAGGGAGMPIQVLVPPQATAAAAPPQWTLAMATPTPGGGMLLTPQFAAPNAPVDPGPIPMPATPQGLYYPELYGATGNAPLGTSNLLDLRATLRAFDNENADLPERMTHFNAATAAATASQAALTGDYQAEVSGRATPASASPAARGGGGGGAAAGGRADDGVASTTTSISLAGQDKGARQLSSTSSTLATSSLTFDKLPKTSSSMTLTEMPLAPPQPHPHPHPLTTTAAAAASTAVDDVGGQPQMAGRAGATQRDQEMRRSWSREQYHEQEVPEMAAWTNSRVTKVEYEKSPTVVGHNEPGQRQPQQQQQQQQHSFEAYFGELKIDEPWQPGATPSPTASQSMGRAASTAGDKRQLNVRPGEGANTNGDEGEGISVGAKVCLSNDLLDEVIASRAALAKAAAAVDEQLARGNQLSPPGGNNERGNTATPAASFSSSSWNPRPGVSIENIENAIYGERLTGTATAAATPAPAAEAAIEAPTQGFFENLVTNTSPQELADQQHQQEVQRERQPEPEVTDYGQYDASSYGETSEPIYASIDSTSQQQHQQQQGATGEPLYSEIGNPTDYQQYATDASAEVGAGAAAGTETDATAAAAGGTESGEAGGAMQQEYSNIDYGNYEAGQYSAGYDPNAYPGYIYDEATGQYIADPNAAQYAPDGSYAGQEYDANAANYDYGSYAEQEQQQQQQQQELQQMQSQEQGQQEQQEAYPMDNDNGQNAMEVEQSAALAATPPVEAKVEPTAATTPVPASKPVKPTSILSTTDKQAAPNDAQQQQQQQKKKKRVNFVDSSETDDSSSAKPSAAAAAASASASASAPALSLGPTSGPPPAGAAETGAGGGAIAATTAAGGSESDFDFSTGSEAKN</sequence>
<feature type="region of interest" description="Disordered" evidence="2">
    <location>
        <begin position="720"/>
        <end position="741"/>
    </location>
</feature>
<dbReference type="PANTHER" id="PTHR23356">
    <property type="entry name" value="DPY30-RELATED"/>
    <property type="match status" value="1"/>
</dbReference>
<gene>
    <name evidence="3" type="ORF">DGUA_6G005536</name>
</gene>
<dbReference type="OMA" id="LPERMTH"/>
<feature type="compositionally biased region" description="Polar residues" evidence="2">
    <location>
        <begin position="555"/>
        <end position="564"/>
    </location>
</feature>
<evidence type="ECO:0000313" key="4">
    <source>
        <dbReference type="Proteomes" id="UP000268350"/>
    </source>
</evidence>
<dbReference type="OrthoDB" id="8015657at2759"/>
<evidence type="ECO:0000256" key="1">
    <source>
        <dbReference type="SAM" id="Coils"/>
    </source>
</evidence>
<feature type="region of interest" description="Disordered" evidence="2">
    <location>
        <begin position="266"/>
        <end position="356"/>
    </location>
</feature>
<proteinExistence type="predicted"/>
<evidence type="ECO:0000313" key="3">
    <source>
        <dbReference type="EMBL" id="SPP80634.1"/>
    </source>
</evidence>
<dbReference type="Proteomes" id="UP000268350">
    <property type="component" value="Unassembled WGS sequence"/>
</dbReference>
<feature type="region of interest" description="Disordered" evidence="2">
    <location>
        <begin position="424"/>
        <end position="447"/>
    </location>
</feature>
<organism evidence="3 4">
    <name type="scientific">Drosophila guanche</name>
    <name type="common">Fruit fly</name>
    <dbReference type="NCBI Taxonomy" id="7266"/>
    <lineage>
        <taxon>Eukaryota</taxon>
        <taxon>Metazoa</taxon>
        <taxon>Ecdysozoa</taxon>
        <taxon>Arthropoda</taxon>
        <taxon>Hexapoda</taxon>
        <taxon>Insecta</taxon>
        <taxon>Pterygota</taxon>
        <taxon>Neoptera</taxon>
        <taxon>Endopterygota</taxon>
        <taxon>Diptera</taxon>
        <taxon>Brachycera</taxon>
        <taxon>Muscomorpha</taxon>
        <taxon>Ephydroidea</taxon>
        <taxon>Drosophilidae</taxon>
        <taxon>Drosophila</taxon>
        <taxon>Sophophora</taxon>
    </lineage>
</organism>
<feature type="region of interest" description="Disordered" evidence="2">
    <location>
        <begin position="373"/>
        <end position="404"/>
    </location>
</feature>
<feature type="compositionally biased region" description="Gly residues" evidence="2">
    <location>
        <begin position="278"/>
        <end position="287"/>
    </location>
</feature>
<dbReference type="EMBL" id="OUUW01000005">
    <property type="protein sequence ID" value="SPP80634.1"/>
    <property type="molecule type" value="Genomic_DNA"/>
</dbReference>
<accession>A0A3B0JE37</accession>
<feature type="region of interest" description="Disordered" evidence="2">
    <location>
        <begin position="460"/>
        <end position="505"/>
    </location>
</feature>
<feature type="compositionally biased region" description="Basic and acidic residues" evidence="2">
    <location>
        <begin position="387"/>
        <end position="404"/>
    </location>
</feature>
<dbReference type="GO" id="GO:0048188">
    <property type="term" value="C:Set1C/COMPASS complex"/>
    <property type="evidence" value="ECO:0007669"/>
    <property type="project" value="InterPro"/>
</dbReference>
<protein>
    <submittedName>
        <fullName evidence="3">Uncharacterized protein</fullName>
    </submittedName>
</protein>
<evidence type="ECO:0000256" key="2">
    <source>
        <dbReference type="SAM" id="MobiDB-lite"/>
    </source>
</evidence>
<feature type="region of interest" description="Disordered" evidence="2">
    <location>
        <begin position="783"/>
        <end position="995"/>
    </location>
</feature>
<dbReference type="AlphaFoldDB" id="A0A3B0JE37"/>
<feature type="compositionally biased region" description="Low complexity" evidence="2">
    <location>
        <begin position="972"/>
        <end position="982"/>
    </location>
</feature>
<name>A0A3B0JE37_DROGU</name>